<evidence type="ECO:0000259" key="2">
    <source>
        <dbReference type="PROSITE" id="PS50104"/>
    </source>
</evidence>
<protein>
    <submittedName>
        <fullName evidence="3">Toll/interleukin-1 receptor domain-containing protein</fullName>
    </submittedName>
</protein>
<feature type="domain" description="TIR" evidence="2">
    <location>
        <begin position="4"/>
        <end position="143"/>
    </location>
</feature>
<keyword evidence="1" id="KW-0812">Transmembrane</keyword>
<dbReference type="InterPro" id="IPR049052">
    <property type="entry name" value="nSTAND1"/>
</dbReference>
<dbReference type="InterPro" id="IPR027417">
    <property type="entry name" value="P-loop_NTPase"/>
</dbReference>
<feature type="transmembrane region" description="Helical" evidence="1">
    <location>
        <begin position="607"/>
        <end position="626"/>
    </location>
</feature>
<dbReference type="Proteomes" id="UP000315400">
    <property type="component" value="Unassembled WGS sequence"/>
</dbReference>
<gene>
    <name evidence="3" type="ORF">FKY71_17200</name>
</gene>
<accession>A0A540VF39</accession>
<sequence length="690" mass="75793">MTQSIPTLFLSHAGPDRSVAIELKRRLLASPDAQAAGLKVWLDVDDLDEGKPWQPQLEAAIGAASAFSVIAGSNGIRNWVRAETDLALSRAIKHESFRIIPILQDGGSDSLTPFVKRYHAVRDPLNNPDALQSLLRAALGLDKNGMPVLTDEPFPGLRSMSEDWADRFFGRRTETDEVLALLRRHRAVTIVADSGAGKSSLAMAGVGHAWRGGALRTDRPRADDAAIWHVITMRPAENPVEQLRDAIESAATQLGCDQAAITSLRQGLTSDPAFALRCGLDPATTHTLLIIDQAEELVTLTPRYRRPEFGRLIAALADAMGDRLSILITLRSDHLNLVGGVEGLGPMVRPPEAQFNLKQPVDLAEIVRGPLTLAGHRDEAEQQNLIDRLRKDLSNRPGDLALAQMTLSLAWRDRGKHGGLLGAYAMNGGALVALGREAERIERTLHHDDATRLMPIFIRLIRLSDVDTGATRRIAARKEFNDGQNCLINRLAGEDCGRLIQTSATHVEIAHESLIKQWPQLHEYLIEHASGLRILSDLMRHALGWATSKESSKHLTTLADEERFQALRQSQGEWLSVEEHRFLDWSKAEHQRIRNDREKTARRIRSGAYALAALLLMLIGVGWFAYDRDQSAQVAEAKARSEAEIASIEAARAGRSRVDALALLALSQAETNPVDALKLVLGAWPESNAG</sequence>
<dbReference type="GO" id="GO:0007165">
    <property type="term" value="P:signal transduction"/>
    <property type="evidence" value="ECO:0007669"/>
    <property type="project" value="InterPro"/>
</dbReference>
<dbReference type="SUPFAM" id="SSF52200">
    <property type="entry name" value="Toll/Interleukin receptor TIR domain"/>
    <property type="match status" value="1"/>
</dbReference>
<evidence type="ECO:0000313" key="4">
    <source>
        <dbReference type="Proteomes" id="UP000315400"/>
    </source>
</evidence>
<keyword evidence="3" id="KW-0675">Receptor</keyword>
<reference evidence="3 4" key="1">
    <citation type="submission" date="2019-06" db="EMBL/GenBank/DDBJ databases">
        <title>Metagenome assembled Genome of Spiribacter salinus SL48-SHIP from the microbial mat of Salt Lake 48 (Novosibirsk region, Russia).</title>
        <authorList>
            <person name="Shipova A."/>
            <person name="Rozanov A.S."/>
            <person name="Bryanskaya A.V."/>
            <person name="Peltek S.E."/>
        </authorList>
    </citation>
    <scope>NUCLEOTIDE SEQUENCE [LARGE SCALE GENOMIC DNA]</scope>
    <source>
        <strain evidence="3">SL48-SHIP-2</strain>
    </source>
</reference>
<proteinExistence type="predicted"/>
<keyword evidence="1" id="KW-1133">Transmembrane helix</keyword>
<dbReference type="Gene3D" id="3.40.50.10140">
    <property type="entry name" value="Toll/interleukin-1 receptor homology (TIR) domain"/>
    <property type="match status" value="1"/>
</dbReference>
<name>A0A540VF39_9GAMM</name>
<dbReference type="Pfam" id="PF13676">
    <property type="entry name" value="TIR_2"/>
    <property type="match status" value="1"/>
</dbReference>
<evidence type="ECO:0000313" key="3">
    <source>
        <dbReference type="EMBL" id="TQE95332.1"/>
    </source>
</evidence>
<evidence type="ECO:0000256" key="1">
    <source>
        <dbReference type="SAM" id="Phobius"/>
    </source>
</evidence>
<feature type="non-terminal residue" evidence="3">
    <location>
        <position position="690"/>
    </location>
</feature>
<dbReference type="InterPro" id="IPR035897">
    <property type="entry name" value="Toll_tir_struct_dom_sf"/>
</dbReference>
<dbReference type="AlphaFoldDB" id="A0A540VF39"/>
<dbReference type="Pfam" id="PF20703">
    <property type="entry name" value="nSTAND1"/>
    <property type="match status" value="1"/>
</dbReference>
<comment type="caution">
    <text evidence="3">The sequence shown here is derived from an EMBL/GenBank/DDBJ whole genome shotgun (WGS) entry which is preliminary data.</text>
</comment>
<dbReference type="PROSITE" id="PS50104">
    <property type="entry name" value="TIR"/>
    <property type="match status" value="1"/>
</dbReference>
<organism evidence="3 4">
    <name type="scientific">Spiribacter salinus</name>
    <dbReference type="NCBI Taxonomy" id="1335746"/>
    <lineage>
        <taxon>Bacteria</taxon>
        <taxon>Pseudomonadati</taxon>
        <taxon>Pseudomonadota</taxon>
        <taxon>Gammaproteobacteria</taxon>
        <taxon>Chromatiales</taxon>
        <taxon>Ectothiorhodospiraceae</taxon>
        <taxon>Spiribacter</taxon>
    </lineage>
</organism>
<dbReference type="Gene3D" id="3.40.50.300">
    <property type="entry name" value="P-loop containing nucleotide triphosphate hydrolases"/>
    <property type="match status" value="1"/>
</dbReference>
<keyword evidence="1" id="KW-0472">Membrane</keyword>
<dbReference type="InterPro" id="IPR000157">
    <property type="entry name" value="TIR_dom"/>
</dbReference>
<dbReference type="EMBL" id="VIFK01000385">
    <property type="protein sequence ID" value="TQE95332.1"/>
    <property type="molecule type" value="Genomic_DNA"/>
</dbReference>